<accession>A0A1Y1UNG4</accession>
<evidence type="ECO:0000313" key="8">
    <source>
        <dbReference type="Proteomes" id="UP000193218"/>
    </source>
</evidence>
<evidence type="ECO:0000256" key="6">
    <source>
        <dbReference type="SAM" id="Phobius"/>
    </source>
</evidence>
<dbReference type="PANTHER" id="PTHR31123">
    <property type="entry name" value="ACCUMULATION OF DYADS PROTEIN 2-RELATED"/>
    <property type="match status" value="1"/>
</dbReference>
<dbReference type="InterPro" id="IPR000791">
    <property type="entry name" value="Gpr1/Fun34/SatP-like"/>
</dbReference>
<dbReference type="PANTHER" id="PTHR31123:SF1">
    <property type="entry name" value="ACCUMULATION OF DYADS PROTEIN 2-RELATED"/>
    <property type="match status" value="1"/>
</dbReference>
<keyword evidence="4 6" id="KW-1133">Transmembrane helix</keyword>
<feature type="transmembrane region" description="Helical" evidence="6">
    <location>
        <begin position="37"/>
        <end position="59"/>
    </location>
</feature>
<organism evidence="7 8">
    <name type="scientific">Kockovaella imperatae</name>
    <dbReference type="NCBI Taxonomy" id="4999"/>
    <lineage>
        <taxon>Eukaryota</taxon>
        <taxon>Fungi</taxon>
        <taxon>Dikarya</taxon>
        <taxon>Basidiomycota</taxon>
        <taxon>Agaricomycotina</taxon>
        <taxon>Tremellomycetes</taxon>
        <taxon>Tremellales</taxon>
        <taxon>Cuniculitremaceae</taxon>
        <taxon>Kockovaella</taxon>
    </lineage>
</organism>
<dbReference type="GeneID" id="33557225"/>
<comment type="caution">
    <text evidence="7">The sequence shown here is derived from an EMBL/GenBank/DDBJ whole genome shotgun (WGS) entry which is preliminary data.</text>
</comment>
<evidence type="ECO:0000256" key="4">
    <source>
        <dbReference type="ARBA" id="ARBA00022989"/>
    </source>
</evidence>
<protein>
    <submittedName>
        <fullName evidence="7">GPR1/FUN34/yaaH family-domain-containing protein</fullName>
    </submittedName>
</protein>
<gene>
    <name evidence="7" type="ORF">BD324DRAFT_621874</name>
</gene>
<dbReference type="GO" id="GO:0005886">
    <property type="term" value="C:plasma membrane"/>
    <property type="evidence" value="ECO:0007669"/>
    <property type="project" value="TreeGrafter"/>
</dbReference>
<comment type="similarity">
    <text evidence="2">Belongs to the acetate uptake transporter (AceTr) (TC 2.A.96) family.</text>
</comment>
<dbReference type="STRING" id="4999.A0A1Y1UNG4"/>
<keyword evidence="3 6" id="KW-0812">Transmembrane</keyword>
<name>A0A1Y1UNG4_9TREE</name>
<evidence type="ECO:0000256" key="2">
    <source>
        <dbReference type="ARBA" id="ARBA00005587"/>
    </source>
</evidence>
<evidence type="ECO:0000313" key="7">
    <source>
        <dbReference type="EMBL" id="ORX38665.1"/>
    </source>
</evidence>
<feature type="transmembrane region" description="Helical" evidence="6">
    <location>
        <begin position="91"/>
        <end position="110"/>
    </location>
</feature>
<dbReference type="NCBIfam" id="NF038013">
    <property type="entry name" value="AceTr_1"/>
    <property type="match status" value="1"/>
</dbReference>
<reference evidence="7 8" key="1">
    <citation type="submission" date="2017-03" db="EMBL/GenBank/DDBJ databases">
        <title>Widespread Adenine N6-methylation of Active Genes in Fungi.</title>
        <authorList>
            <consortium name="DOE Joint Genome Institute"/>
            <person name="Mondo S.J."/>
            <person name="Dannebaum R.O."/>
            <person name="Kuo R.C."/>
            <person name="Louie K.B."/>
            <person name="Bewick A.J."/>
            <person name="Labutti K."/>
            <person name="Haridas S."/>
            <person name="Kuo A."/>
            <person name="Salamov A."/>
            <person name="Ahrendt S.R."/>
            <person name="Lau R."/>
            <person name="Bowen B.P."/>
            <person name="Lipzen A."/>
            <person name="Sullivan W."/>
            <person name="Andreopoulos W.B."/>
            <person name="Clum A."/>
            <person name="Lindquist E."/>
            <person name="Daum C."/>
            <person name="Northen T.R."/>
            <person name="Ramamoorthy G."/>
            <person name="Schmitz R.J."/>
            <person name="Gryganskyi A."/>
            <person name="Culley D."/>
            <person name="Magnuson J."/>
            <person name="James T.Y."/>
            <person name="O'Malley M.A."/>
            <person name="Stajich J.E."/>
            <person name="Spatafora J.W."/>
            <person name="Visel A."/>
            <person name="Grigoriev I.V."/>
        </authorList>
    </citation>
    <scope>NUCLEOTIDE SEQUENCE [LARGE SCALE GENOMIC DNA]</scope>
    <source>
        <strain evidence="7 8">NRRL Y-17943</strain>
    </source>
</reference>
<dbReference type="RefSeq" id="XP_021872587.1">
    <property type="nucleotide sequence ID" value="XM_022015416.1"/>
</dbReference>
<feature type="transmembrane region" description="Helical" evidence="6">
    <location>
        <begin position="65"/>
        <end position="84"/>
    </location>
</feature>
<dbReference type="Pfam" id="PF01184">
    <property type="entry name" value="Gpr1_Fun34_YaaH"/>
    <property type="match status" value="1"/>
</dbReference>
<dbReference type="EMBL" id="NBSH01000004">
    <property type="protein sequence ID" value="ORX38665.1"/>
    <property type="molecule type" value="Genomic_DNA"/>
</dbReference>
<feature type="transmembrane region" description="Helical" evidence="6">
    <location>
        <begin position="116"/>
        <end position="135"/>
    </location>
</feature>
<sequence>MVVGMAFAVGGIAQFVAGIFEFVAANTFGMTAFCSYGAFWVSIGLMFWPSSGILSAYEADALPDALGLFMITWCVFTFILFLATFRSSAGLVTLFFLLTMTFLLLAVGYFQDANVAIIKAAGCFGILTALTAYYVGAHGLLTAESAPFSIPNPSLATKAKL</sequence>
<proteinExistence type="inferred from homology"/>
<dbReference type="InParanoid" id="A0A1Y1UNG4"/>
<evidence type="ECO:0000256" key="3">
    <source>
        <dbReference type="ARBA" id="ARBA00022692"/>
    </source>
</evidence>
<dbReference type="InterPro" id="IPR051633">
    <property type="entry name" value="AceTr"/>
</dbReference>
<evidence type="ECO:0000256" key="1">
    <source>
        <dbReference type="ARBA" id="ARBA00004141"/>
    </source>
</evidence>
<dbReference type="Proteomes" id="UP000193218">
    <property type="component" value="Unassembled WGS sequence"/>
</dbReference>
<feature type="transmembrane region" description="Helical" evidence="6">
    <location>
        <begin position="6"/>
        <end position="25"/>
    </location>
</feature>
<comment type="subcellular location">
    <subcellularLocation>
        <location evidence="1">Membrane</location>
        <topology evidence="1">Multi-pass membrane protein</topology>
    </subcellularLocation>
</comment>
<keyword evidence="8" id="KW-1185">Reference proteome</keyword>
<evidence type="ECO:0000256" key="5">
    <source>
        <dbReference type="ARBA" id="ARBA00023136"/>
    </source>
</evidence>
<dbReference type="AlphaFoldDB" id="A0A1Y1UNG4"/>
<dbReference type="GO" id="GO:0015123">
    <property type="term" value="F:acetate transmembrane transporter activity"/>
    <property type="evidence" value="ECO:0007669"/>
    <property type="project" value="TreeGrafter"/>
</dbReference>
<dbReference type="OrthoDB" id="3648309at2759"/>
<keyword evidence="5 6" id="KW-0472">Membrane</keyword>